<evidence type="ECO:0000313" key="4">
    <source>
        <dbReference type="Proteomes" id="UP001178507"/>
    </source>
</evidence>
<organism evidence="3 4">
    <name type="scientific">Effrenium voratum</name>
    <dbReference type="NCBI Taxonomy" id="2562239"/>
    <lineage>
        <taxon>Eukaryota</taxon>
        <taxon>Sar</taxon>
        <taxon>Alveolata</taxon>
        <taxon>Dinophyceae</taxon>
        <taxon>Suessiales</taxon>
        <taxon>Symbiodiniaceae</taxon>
        <taxon>Effrenium</taxon>
    </lineage>
</organism>
<proteinExistence type="predicted"/>
<feature type="coiled-coil region" evidence="1">
    <location>
        <begin position="166"/>
        <end position="217"/>
    </location>
</feature>
<feature type="region of interest" description="Disordered" evidence="2">
    <location>
        <begin position="58"/>
        <end position="131"/>
    </location>
</feature>
<dbReference type="Proteomes" id="UP001178507">
    <property type="component" value="Unassembled WGS sequence"/>
</dbReference>
<feature type="compositionally biased region" description="Pro residues" evidence="2">
    <location>
        <begin position="118"/>
        <end position="128"/>
    </location>
</feature>
<feature type="coiled-coil region" evidence="1">
    <location>
        <begin position="456"/>
        <end position="504"/>
    </location>
</feature>
<dbReference type="AlphaFoldDB" id="A0AA36HST9"/>
<keyword evidence="4" id="KW-1185">Reference proteome</keyword>
<feature type="region of interest" description="Disordered" evidence="2">
    <location>
        <begin position="373"/>
        <end position="397"/>
    </location>
</feature>
<feature type="compositionally biased region" description="Low complexity" evidence="2">
    <location>
        <begin position="58"/>
        <end position="117"/>
    </location>
</feature>
<protein>
    <submittedName>
        <fullName evidence="3">Uncharacterized protein</fullName>
    </submittedName>
</protein>
<gene>
    <name evidence="3" type="ORF">EVOR1521_LOCUS3781</name>
</gene>
<evidence type="ECO:0000313" key="3">
    <source>
        <dbReference type="EMBL" id="CAJ1374155.1"/>
    </source>
</evidence>
<accession>A0AA36HST9</accession>
<keyword evidence="1" id="KW-0175">Coiled coil</keyword>
<feature type="region of interest" description="Disordered" evidence="2">
    <location>
        <begin position="518"/>
        <end position="538"/>
    </location>
</feature>
<dbReference type="EMBL" id="CAUJNA010000234">
    <property type="protein sequence ID" value="CAJ1374155.1"/>
    <property type="molecule type" value="Genomic_DNA"/>
</dbReference>
<evidence type="ECO:0000256" key="1">
    <source>
        <dbReference type="SAM" id="Coils"/>
    </source>
</evidence>
<feature type="coiled-coil region" evidence="1">
    <location>
        <begin position="403"/>
        <end position="430"/>
    </location>
</feature>
<name>A0AA36HST9_9DINO</name>
<comment type="caution">
    <text evidence="3">The sequence shown here is derived from an EMBL/GenBank/DDBJ whole genome shotgun (WGS) entry which is preliminary data.</text>
</comment>
<reference evidence="3" key="1">
    <citation type="submission" date="2023-08" db="EMBL/GenBank/DDBJ databases">
        <authorList>
            <person name="Chen Y."/>
            <person name="Shah S."/>
            <person name="Dougan E. K."/>
            <person name="Thang M."/>
            <person name="Chan C."/>
        </authorList>
    </citation>
    <scope>NUCLEOTIDE SEQUENCE</scope>
</reference>
<evidence type="ECO:0000256" key="2">
    <source>
        <dbReference type="SAM" id="MobiDB-lite"/>
    </source>
</evidence>
<sequence length="538" mass="59474">MARQRAEAKALRRCSFPSFPRTLADVPPAGSQGCSETLIAAARVEAISVCPTSLAVAPEAPAAPEASEAPEAPSLASEEPAASEQPAAPEQPSAPEEPSAPELAASEEPLAPEAPAAPEHPVPAPPPKEVAGDVAVDSLPVYTQGVPINAFALVNPPPRWDAVAECRQQAERLARLESEILEECRQRQERLWHAELAEQLHEKEKDWHRERAALESQVGAAEQRLVQSRVSGQEAEMRIQQDGRLRHQALQERCSGLAAELSERQAAFHRERCHQEESATRLQAEMLALQNELEAAGLQQRTAARCLQEELASEAASCRFATGAAWQQHEAAQADARGAQEALVEQRMQLRSATERFWQEQLSLQEELQQSGQQQRLARQRAESEEEATTTARAERRVAHEELRRAAADGEELRANVAALTAELRVAQQEAAWERRQRQELDLTLKEAHQMQSIFLDEAAAAEQAAAEAASRAEQEQRERTRDLQEFNRILRQHQHRLDEEQRSHIWAELQLAMCEASAAPEGEPLNFSEPGQIEAAS</sequence>